<accession>A0A9Q5HRW9</accession>
<dbReference type="Proteomes" id="UP000757232">
    <property type="component" value="Unassembled WGS sequence"/>
</dbReference>
<protein>
    <submittedName>
        <fullName evidence="1">Uncharacterized protein</fullName>
    </submittedName>
</protein>
<sequence length="156" mass="17279">MSQPNQSQSFFSVPDFLGAAMTEPTNFGKIIVDALAAMTKNEGAIDQRLLRMYLTMTPSYLVMDTSMNSEGGLASWRTGFIRLVDILTALHKRGELELETVNEASRACSECWGISGSWRGLDECKETIREVAGKLKTLLDANGRTFQGQQIYTPTM</sequence>
<proteinExistence type="predicted"/>
<reference evidence="1" key="1">
    <citation type="submission" date="2016-06" db="EMBL/GenBank/DDBJ databases">
        <title>Draft Genome sequence of the fungus Inonotus baumii.</title>
        <authorList>
            <person name="Zhu H."/>
            <person name="Lin W."/>
        </authorList>
    </citation>
    <scope>NUCLEOTIDE SEQUENCE</scope>
    <source>
        <strain evidence="1">821</strain>
    </source>
</reference>
<gene>
    <name evidence="1" type="ORF">A7U60_g8039</name>
</gene>
<dbReference type="AlphaFoldDB" id="A0A9Q5HRW9"/>
<comment type="caution">
    <text evidence="1">The sequence shown here is derived from an EMBL/GenBank/DDBJ whole genome shotgun (WGS) entry which is preliminary data.</text>
</comment>
<keyword evidence="2" id="KW-1185">Reference proteome</keyword>
<dbReference type="EMBL" id="LNZH02000213">
    <property type="protein sequence ID" value="OCB84819.1"/>
    <property type="molecule type" value="Genomic_DNA"/>
</dbReference>
<evidence type="ECO:0000313" key="1">
    <source>
        <dbReference type="EMBL" id="OCB84819.1"/>
    </source>
</evidence>
<organism evidence="1 2">
    <name type="scientific">Sanghuangporus baumii</name>
    <name type="common">Phellinus baumii</name>
    <dbReference type="NCBI Taxonomy" id="108892"/>
    <lineage>
        <taxon>Eukaryota</taxon>
        <taxon>Fungi</taxon>
        <taxon>Dikarya</taxon>
        <taxon>Basidiomycota</taxon>
        <taxon>Agaricomycotina</taxon>
        <taxon>Agaricomycetes</taxon>
        <taxon>Hymenochaetales</taxon>
        <taxon>Hymenochaetaceae</taxon>
        <taxon>Sanghuangporus</taxon>
    </lineage>
</organism>
<name>A0A9Q5HRW9_SANBA</name>
<evidence type="ECO:0000313" key="2">
    <source>
        <dbReference type="Proteomes" id="UP000757232"/>
    </source>
</evidence>
<dbReference type="OrthoDB" id="3358904at2759"/>